<proteinExistence type="predicted"/>
<dbReference type="PROSITE" id="PS51677">
    <property type="entry name" value="NODB"/>
    <property type="match status" value="1"/>
</dbReference>
<evidence type="ECO:0000313" key="4">
    <source>
        <dbReference type="Proteomes" id="UP000294581"/>
    </source>
</evidence>
<dbReference type="GO" id="GO:0016810">
    <property type="term" value="F:hydrolase activity, acting on carbon-nitrogen (but not peptide) bonds"/>
    <property type="evidence" value="ECO:0007669"/>
    <property type="project" value="InterPro"/>
</dbReference>
<dbReference type="Pfam" id="PF01522">
    <property type="entry name" value="Polysacc_deac_1"/>
    <property type="match status" value="1"/>
</dbReference>
<accession>A0A4R8LSJ4</accession>
<keyword evidence="1" id="KW-0732">Signal</keyword>
<name>A0A4R8LSJ4_9BACL</name>
<dbReference type="GO" id="GO:0005975">
    <property type="term" value="P:carbohydrate metabolic process"/>
    <property type="evidence" value="ECO:0007669"/>
    <property type="project" value="InterPro"/>
</dbReference>
<feature type="signal peptide" evidence="1">
    <location>
        <begin position="1"/>
        <end position="23"/>
    </location>
</feature>
<dbReference type="PANTHER" id="PTHR10587">
    <property type="entry name" value="GLYCOSYL TRANSFERASE-RELATED"/>
    <property type="match status" value="1"/>
</dbReference>
<reference evidence="3 4" key="1">
    <citation type="submission" date="2019-03" db="EMBL/GenBank/DDBJ databases">
        <title>Genomic Encyclopedia of Type Strains, Phase IV (KMG-IV): sequencing the most valuable type-strain genomes for metagenomic binning, comparative biology and taxonomic classification.</title>
        <authorList>
            <person name="Goeker M."/>
        </authorList>
    </citation>
    <scope>NUCLEOTIDE SEQUENCE [LARGE SCALE GENOMIC DNA]</scope>
    <source>
        <strain evidence="3 4">DSM 17974</strain>
    </source>
</reference>
<dbReference type="Proteomes" id="UP000294581">
    <property type="component" value="Unassembled WGS sequence"/>
</dbReference>
<dbReference type="InterPro" id="IPR011330">
    <property type="entry name" value="Glyco_hydro/deAcase_b/a-brl"/>
</dbReference>
<dbReference type="EMBL" id="SORF01000002">
    <property type="protein sequence ID" value="TDY50458.1"/>
    <property type="molecule type" value="Genomic_DNA"/>
</dbReference>
<gene>
    <name evidence="3" type="ORF">C7445_1029</name>
</gene>
<evidence type="ECO:0000256" key="1">
    <source>
        <dbReference type="SAM" id="SignalP"/>
    </source>
</evidence>
<dbReference type="SUPFAM" id="SSF88713">
    <property type="entry name" value="Glycoside hydrolase/deacetylase"/>
    <property type="match status" value="1"/>
</dbReference>
<organism evidence="3 4">
    <name type="scientific">Alicyclobacillus sacchari</name>
    <dbReference type="NCBI Taxonomy" id="392010"/>
    <lineage>
        <taxon>Bacteria</taxon>
        <taxon>Bacillati</taxon>
        <taxon>Bacillota</taxon>
        <taxon>Bacilli</taxon>
        <taxon>Bacillales</taxon>
        <taxon>Alicyclobacillaceae</taxon>
        <taxon>Alicyclobacillus</taxon>
    </lineage>
</organism>
<dbReference type="AlphaFoldDB" id="A0A4R8LSJ4"/>
<comment type="caution">
    <text evidence="3">The sequence shown here is derived from an EMBL/GenBank/DDBJ whole genome shotgun (WGS) entry which is preliminary data.</text>
</comment>
<dbReference type="InterPro" id="IPR002509">
    <property type="entry name" value="NODB_dom"/>
</dbReference>
<dbReference type="InterPro" id="IPR050248">
    <property type="entry name" value="Polysacc_deacetylase_ArnD"/>
</dbReference>
<evidence type="ECO:0000259" key="2">
    <source>
        <dbReference type="PROSITE" id="PS51677"/>
    </source>
</evidence>
<dbReference type="CDD" id="cd10917">
    <property type="entry name" value="CE4_NodB_like_6s_7s"/>
    <property type="match status" value="1"/>
</dbReference>
<dbReference type="Gene3D" id="3.20.20.370">
    <property type="entry name" value="Glycoside hydrolase/deacetylase"/>
    <property type="match status" value="1"/>
</dbReference>
<keyword evidence="4" id="KW-1185">Reference proteome</keyword>
<dbReference type="PROSITE" id="PS51257">
    <property type="entry name" value="PROKAR_LIPOPROTEIN"/>
    <property type="match status" value="1"/>
</dbReference>
<evidence type="ECO:0000313" key="3">
    <source>
        <dbReference type="EMBL" id="TDY50458.1"/>
    </source>
</evidence>
<feature type="domain" description="NodB homology" evidence="2">
    <location>
        <begin position="38"/>
        <end position="218"/>
    </location>
</feature>
<dbReference type="RefSeq" id="WP_243834886.1">
    <property type="nucleotide sequence ID" value="NZ_BSUS01000001.1"/>
</dbReference>
<feature type="chain" id="PRO_5038721118" evidence="1">
    <location>
        <begin position="24"/>
        <end position="222"/>
    </location>
</feature>
<sequence>MRFTRQKWLLAGITLASMGSCLSVPQTTDAQTRPTNEKVLYLTFDDGPSERYTPKLLDVLRETNTPATFFVLGHRCEQFPTIVRRMQQEGHELGNHGFTHQDPAKQAITTMTRDIELTDSAIIRACGKRPVYYRPPYGSIKPDEIAYVHRLGHPIALWTVDSEDWKAKSSRSIVERVEREAHPGSIILFHDGISTSRYTVDAIPTIIKDYKAKGYTFRTLPV</sequence>
<protein>
    <submittedName>
        <fullName evidence="3">Peptidoglycan/xylan/chitin deacetylase (PgdA/CDA1 family)</fullName>
    </submittedName>
</protein>